<reference evidence="1 2" key="1">
    <citation type="submission" date="2021-06" db="EMBL/GenBank/DDBJ databases">
        <title>Caerostris extrusa draft genome.</title>
        <authorList>
            <person name="Kono N."/>
            <person name="Arakawa K."/>
        </authorList>
    </citation>
    <scope>NUCLEOTIDE SEQUENCE [LARGE SCALE GENOMIC DNA]</scope>
</reference>
<sequence>MTTVGASKLPKREGCPESIDVRPCTCYSSPATTLVCQNIDDSDILRSVFLNSERYTFKEVHIEYSTLQYLPYDMFEKMPVKSLHLKIQRLCNFLTSLQNFLKH</sequence>
<evidence type="ECO:0000313" key="2">
    <source>
        <dbReference type="Proteomes" id="UP001054945"/>
    </source>
</evidence>
<evidence type="ECO:0000313" key="1">
    <source>
        <dbReference type="EMBL" id="GIX98297.1"/>
    </source>
</evidence>
<dbReference type="Proteomes" id="UP001054945">
    <property type="component" value="Unassembled WGS sequence"/>
</dbReference>
<organism evidence="1 2">
    <name type="scientific">Caerostris extrusa</name>
    <name type="common">Bark spider</name>
    <name type="synonym">Caerostris bankana</name>
    <dbReference type="NCBI Taxonomy" id="172846"/>
    <lineage>
        <taxon>Eukaryota</taxon>
        <taxon>Metazoa</taxon>
        <taxon>Ecdysozoa</taxon>
        <taxon>Arthropoda</taxon>
        <taxon>Chelicerata</taxon>
        <taxon>Arachnida</taxon>
        <taxon>Araneae</taxon>
        <taxon>Araneomorphae</taxon>
        <taxon>Entelegynae</taxon>
        <taxon>Araneoidea</taxon>
        <taxon>Araneidae</taxon>
        <taxon>Caerostris</taxon>
    </lineage>
</organism>
<dbReference type="EMBL" id="BPLR01004887">
    <property type="protein sequence ID" value="GIX98297.1"/>
    <property type="molecule type" value="Genomic_DNA"/>
</dbReference>
<protein>
    <submittedName>
        <fullName evidence="1">Uncharacterized protein</fullName>
    </submittedName>
</protein>
<name>A0AAV4PL30_CAEEX</name>
<gene>
    <name evidence="1" type="ORF">CEXT_168941</name>
</gene>
<accession>A0AAV4PL30</accession>
<keyword evidence="2" id="KW-1185">Reference proteome</keyword>
<dbReference type="AlphaFoldDB" id="A0AAV4PL30"/>
<proteinExistence type="predicted"/>
<comment type="caution">
    <text evidence="1">The sequence shown here is derived from an EMBL/GenBank/DDBJ whole genome shotgun (WGS) entry which is preliminary data.</text>
</comment>